<reference evidence="2" key="1">
    <citation type="journal article" date="2019" name="Int. J. Syst. Evol. Microbiol.">
        <title>The Global Catalogue of Microorganisms (GCM) 10K type strain sequencing project: providing services to taxonomists for standard genome sequencing and annotation.</title>
        <authorList>
            <consortium name="The Broad Institute Genomics Platform"/>
            <consortium name="The Broad Institute Genome Sequencing Center for Infectious Disease"/>
            <person name="Wu L."/>
            <person name="Ma J."/>
        </authorList>
    </citation>
    <scope>NUCLEOTIDE SEQUENCE [LARGE SCALE GENOMIC DNA]</scope>
    <source>
        <strain evidence="2">JCM 17021</strain>
    </source>
</reference>
<dbReference type="Pfam" id="PF09661">
    <property type="entry name" value="DUF2398"/>
    <property type="match status" value="1"/>
</dbReference>
<proteinExistence type="predicted"/>
<dbReference type="InterPro" id="IPR013494">
    <property type="entry name" value="CHP02678"/>
</dbReference>
<dbReference type="RefSeq" id="WP_345068606.1">
    <property type="nucleotide sequence ID" value="NZ_BAABCN010000012.1"/>
</dbReference>
<comment type="caution">
    <text evidence="1">The sequence shown here is derived from an EMBL/GenBank/DDBJ whole genome shotgun (WGS) entry which is preliminary data.</text>
</comment>
<dbReference type="NCBIfam" id="TIGR02678">
    <property type="entry name" value="TIGR02678 family protein"/>
    <property type="match status" value="1"/>
</dbReference>
<evidence type="ECO:0008006" key="3">
    <source>
        <dbReference type="Google" id="ProtNLM"/>
    </source>
</evidence>
<evidence type="ECO:0000313" key="2">
    <source>
        <dbReference type="Proteomes" id="UP001501803"/>
    </source>
</evidence>
<evidence type="ECO:0000313" key="1">
    <source>
        <dbReference type="EMBL" id="GAA3888059.1"/>
    </source>
</evidence>
<dbReference type="Proteomes" id="UP001501803">
    <property type="component" value="Unassembled WGS sequence"/>
</dbReference>
<dbReference type="EMBL" id="BAABCN010000012">
    <property type="protein sequence ID" value="GAA3888059.1"/>
    <property type="molecule type" value="Genomic_DNA"/>
</dbReference>
<accession>A0ABP7KYB2</accession>
<sequence length="415" mass="46037">MSTSGVDDTQRAARALLRHPLIRSTDEERFRLVKRHQAELREWFEINTGWGLHVDSEVARLAREPATLDVSTHPFVARTGKVPFARRRYVLLMLCLAVLERGDAQIALGRLAELVVVTATNPELARSGFAFSLQTRDERSDLVAAVQLLLDWGVLVRVAGDETEFVQHAGDALYDVSRRVLSQLLVTRRGPSTVGASTFDERLRALRDRGIAPSDELRNLQLRHSLTRRLLDDPVVYFADLDDDEAGYLRGQRSAICKRITELTGLVAEYRAEGLAMVDLDDELTDLRMPEKGTDGHVALLLAEYLAGAGAPEHDVTGHDVPGHHAFEHDFPEHDAFVHDVDDLRAHIRSIAPSFTSYWRKGAVDDGADAALVRTALAKLAGLHLIELRGDRVRVLPALARFTVTEPTILGGPRS</sequence>
<name>A0ABP7KYB2_9MICO</name>
<protein>
    <recommendedName>
        <fullName evidence="3">TIGR02678 family protein</fullName>
    </recommendedName>
</protein>
<gene>
    <name evidence="1" type="ORF">GCM10022381_32470</name>
</gene>
<organism evidence="1 2">
    <name type="scientific">Leifsonia kafniensis</name>
    <dbReference type="NCBI Taxonomy" id="475957"/>
    <lineage>
        <taxon>Bacteria</taxon>
        <taxon>Bacillati</taxon>
        <taxon>Actinomycetota</taxon>
        <taxon>Actinomycetes</taxon>
        <taxon>Micrococcales</taxon>
        <taxon>Microbacteriaceae</taxon>
        <taxon>Leifsonia</taxon>
    </lineage>
</organism>
<keyword evidence="2" id="KW-1185">Reference proteome</keyword>